<dbReference type="RefSeq" id="WP_155176659.1">
    <property type="nucleotide sequence ID" value="NZ_WNAK01000016.1"/>
</dbReference>
<gene>
    <name evidence="3" type="ORF">GMD30_09055</name>
</gene>
<evidence type="ECO:0000259" key="2">
    <source>
        <dbReference type="Pfam" id="PF17289"/>
    </source>
</evidence>
<sequence>MEISLANAKKLNWLWQDEHEIEWIETFIQAVDKSGKVCKYKLTDEQKALLQSLDHKNVISKSRQLGISYVVCSISLRRCICHPNTTCVLISHSQESTNKVFAKLKQQFYSIPDIIRPELLTNNRQELSFVNGSRISCQTAGNKDLCRGDTINGVLHMSEFAMWKNQEGQMQSLMQAVTDSATVIIESTTKGFNLFSTTYMQARNGENDFKPFFFNFINGSSLFIPQYKLAVKSWKARHNGKMLTEDEYDEEEKSLAKLGMTPEQAVWRRGKISESSLDAFHEEFPSTFEESCIVSGSSVFDNNKVIRLQQAIVQQNIKPLSLDKIVGIPQVLRPHVSNRNLKVWQIPKKGIRYVLGCDVAEGLGGKRDSSTIYVSDKDGVQVAEFKSNKVKPYEFADIIDAMGRWYNKGLLVVEKASGGHSCIERLRYDKKYMNMYKYKCYDEFKRTIWKVGFDTNNKTKSIAVNDMREWFDKGLIDIQSNDLLEEMKTFVAEDNGAFNAVVGSHDDLVSACWLCIAGMKSAFWYPF</sequence>
<dbReference type="Gene3D" id="3.40.50.300">
    <property type="entry name" value="P-loop containing nucleotide triphosphate hydrolases"/>
    <property type="match status" value="1"/>
</dbReference>
<proteinExistence type="predicted"/>
<dbReference type="EMBL" id="WNAL01000016">
    <property type="protein sequence ID" value="MTR81842.1"/>
    <property type="molecule type" value="Genomic_DNA"/>
</dbReference>
<evidence type="ECO:0000313" key="4">
    <source>
        <dbReference type="Proteomes" id="UP000446657"/>
    </source>
</evidence>
<feature type="domain" description="Terminase large subunit gp17-like C-terminal" evidence="2">
    <location>
        <begin position="356"/>
        <end position="513"/>
    </location>
</feature>
<dbReference type="Gene3D" id="3.30.420.240">
    <property type="match status" value="1"/>
</dbReference>
<accession>A0A844KMD2</accession>
<name>A0A844KMD2_9FIRM</name>
<dbReference type="AlphaFoldDB" id="A0A844KMD2"/>
<dbReference type="InterPro" id="IPR027417">
    <property type="entry name" value="P-loop_NTPase"/>
</dbReference>
<protein>
    <submittedName>
        <fullName evidence="3">Terminase</fullName>
    </submittedName>
</protein>
<dbReference type="Pfam" id="PF17289">
    <property type="entry name" value="Terminase_6C"/>
    <property type="match status" value="1"/>
</dbReference>
<dbReference type="Proteomes" id="UP000446657">
    <property type="component" value="Unassembled WGS sequence"/>
</dbReference>
<keyword evidence="1" id="KW-1188">Viral release from host cell</keyword>
<evidence type="ECO:0000256" key="1">
    <source>
        <dbReference type="ARBA" id="ARBA00022612"/>
    </source>
</evidence>
<organism evidence="3 4">
    <name type="scientific">Roseburia faecis</name>
    <dbReference type="NCBI Taxonomy" id="301302"/>
    <lineage>
        <taxon>Bacteria</taxon>
        <taxon>Bacillati</taxon>
        <taxon>Bacillota</taxon>
        <taxon>Clostridia</taxon>
        <taxon>Lachnospirales</taxon>
        <taxon>Lachnospiraceae</taxon>
        <taxon>Roseburia</taxon>
    </lineage>
</organism>
<evidence type="ECO:0000313" key="3">
    <source>
        <dbReference type="EMBL" id="MTR81842.1"/>
    </source>
</evidence>
<comment type="caution">
    <text evidence="3">The sequence shown here is derived from an EMBL/GenBank/DDBJ whole genome shotgun (WGS) entry which is preliminary data.</text>
</comment>
<dbReference type="InterPro" id="IPR035421">
    <property type="entry name" value="Terminase_6C"/>
</dbReference>
<reference evidence="3 4" key="1">
    <citation type="journal article" date="2019" name="Nat. Med.">
        <title>A library of human gut bacterial isolates paired with longitudinal multiomics data enables mechanistic microbiome research.</title>
        <authorList>
            <person name="Poyet M."/>
            <person name="Groussin M."/>
            <person name="Gibbons S.M."/>
            <person name="Avila-Pacheco J."/>
            <person name="Jiang X."/>
            <person name="Kearney S.M."/>
            <person name="Perrotta A.R."/>
            <person name="Berdy B."/>
            <person name="Zhao S."/>
            <person name="Lieberman T.D."/>
            <person name="Swanson P.K."/>
            <person name="Smith M."/>
            <person name="Roesemann S."/>
            <person name="Alexander J.E."/>
            <person name="Rich S.A."/>
            <person name="Livny J."/>
            <person name="Vlamakis H."/>
            <person name="Clish C."/>
            <person name="Bullock K."/>
            <person name="Deik A."/>
            <person name="Scott J."/>
            <person name="Pierce K.A."/>
            <person name="Xavier R.J."/>
            <person name="Alm E.J."/>
        </authorList>
    </citation>
    <scope>NUCLEOTIDE SEQUENCE [LARGE SCALE GENOMIC DNA]</scope>
    <source>
        <strain evidence="3 4">BIOML-A1</strain>
    </source>
</reference>